<comment type="caution">
    <text evidence="5">The sequence shown here is derived from an EMBL/GenBank/DDBJ whole genome shotgun (WGS) entry which is preliminary data.</text>
</comment>
<dbReference type="PANTHER" id="PTHR47955">
    <property type="entry name" value="CYTOCHROME P450 FAMILY 71 PROTEIN"/>
    <property type="match status" value="1"/>
</dbReference>
<dbReference type="EMBL" id="PJQY01000758">
    <property type="protein sequence ID" value="PQQ08181.1"/>
    <property type="molecule type" value="Genomic_DNA"/>
</dbReference>
<name>A0A314YTJ8_PRUYE</name>
<reference evidence="5 6" key="1">
    <citation type="submission" date="2018-02" db="EMBL/GenBank/DDBJ databases">
        <title>Draft genome of wild Prunus yedoensis var. nudiflora.</title>
        <authorList>
            <person name="Baek S."/>
            <person name="Kim J.-H."/>
            <person name="Choi K."/>
            <person name="Kim G.-B."/>
            <person name="Cho A."/>
            <person name="Jang H."/>
            <person name="Shin C.-H."/>
            <person name="Yu H.-J."/>
            <person name="Mun J.-H."/>
        </authorList>
    </citation>
    <scope>NUCLEOTIDE SEQUENCE [LARGE SCALE GENOMIC DNA]</scope>
    <source>
        <strain evidence="6">cv. Jeju island</strain>
        <tissue evidence="5">Leaf</tissue>
    </source>
</reference>
<dbReference type="Gene3D" id="1.10.630.10">
    <property type="entry name" value="Cytochrome P450"/>
    <property type="match status" value="2"/>
</dbReference>
<keyword evidence="4" id="KW-0472">Membrane</keyword>
<dbReference type="GO" id="GO:0005506">
    <property type="term" value="F:iron ion binding"/>
    <property type="evidence" value="ECO:0007669"/>
    <property type="project" value="InterPro"/>
</dbReference>
<keyword evidence="2" id="KW-0479">Metal-binding</keyword>
<comment type="similarity">
    <text evidence="1">Belongs to the cytochrome P450 family.</text>
</comment>
<keyword evidence="3" id="KW-0408">Iron</keyword>
<gene>
    <name evidence="5" type="ORF">Pyn_09654</name>
</gene>
<accession>A0A314YTJ8</accession>
<dbReference type="PANTHER" id="PTHR47955:SF15">
    <property type="entry name" value="CYTOCHROME P450 71A2-LIKE"/>
    <property type="match status" value="1"/>
</dbReference>
<dbReference type="GO" id="GO:0004497">
    <property type="term" value="F:monooxygenase activity"/>
    <property type="evidence" value="ECO:0007669"/>
    <property type="project" value="InterPro"/>
</dbReference>
<keyword evidence="4" id="KW-0812">Transmembrane</keyword>
<evidence type="ECO:0000256" key="4">
    <source>
        <dbReference type="SAM" id="Phobius"/>
    </source>
</evidence>
<dbReference type="STRING" id="2094558.A0A314YTJ8"/>
<evidence type="ECO:0000313" key="6">
    <source>
        <dbReference type="Proteomes" id="UP000250321"/>
    </source>
</evidence>
<organism evidence="5 6">
    <name type="scientific">Prunus yedoensis var. nudiflora</name>
    <dbReference type="NCBI Taxonomy" id="2094558"/>
    <lineage>
        <taxon>Eukaryota</taxon>
        <taxon>Viridiplantae</taxon>
        <taxon>Streptophyta</taxon>
        <taxon>Embryophyta</taxon>
        <taxon>Tracheophyta</taxon>
        <taxon>Spermatophyta</taxon>
        <taxon>Magnoliopsida</taxon>
        <taxon>eudicotyledons</taxon>
        <taxon>Gunneridae</taxon>
        <taxon>Pentapetalae</taxon>
        <taxon>rosids</taxon>
        <taxon>fabids</taxon>
        <taxon>Rosales</taxon>
        <taxon>Rosaceae</taxon>
        <taxon>Amygdaloideae</taxon>
        <taxon>Amygdaleae</taxon>
        <taxon>Prunus</taxon>
    </lineage>
</organism>
<evidence type="ECO:0000256" key="2">
    <source>
        <dbReference type="ARBA" id="ARBA00022723"/>
    </source>
</evidence>
<dbReference type="InterPro" id="IPR036396">
    <property type="entry name" value="Cyt_P450_sf"/>
</dbReference>
<dbReference type="OrthoDB" id="1470350at2759"/>
<dbReference type="SUPFAM" id="SSF48264">
    <property type="entry name" value="Cytochrome P450"/>
    <property type="match status" value="2"/>
</dbReference>
<dbReference type="Proteomes" id="UP000250321">
    <property type="component" value="Unassembled WGS sequence"/>
</dbReference>
<dbReference type="Pfam" id="PF00067">
    <property type="entry name" value="p450"/>
    <property type="match status" value="1"/>
</dbReference>
<evidence type="ECO:0000256" key="1">
    <source>
        <dbReference type="ARBA" id="ARBA00010617"/>
    </source>
</evidence>
<dbReference type="GO" id="GO:0020037">
    <property type="term" value="F:heme binding"/>
    <property type="evidence" value="ECO:0007669"/>
    <property type="project" value="InterPro"/>
</dbReference>
<proteinExistence type="inferred from homology"/>
<sequence length="248" mass="28229">MGVLVPHLHQVWLELLRNLTIDTFLFLALLFSFFVLLIFTKSRGKLNLPPSPPRLPIIRNLHQVGTLPHRSLRAVSKKYGPLLLMHLGRAPTLVVSSAEFAKEIMRTHDIVFSNQIKTTAEDILYFGCKDIGSASCGDYWRQVRKLCVVELLSQRHFQYVPFGGGRSACPELTFGIVTVEFVIANRLYWFDWKLTGKGAMERDLDMSEVNGLTVHKEIHLHLVPVPYSSIHHLRDIVDDYVKVSTPAQ</sequence>
<evidence type="ECO:0000256" key="3">
    <source>
        <dbReference type="ARBA" id="ARBA00023004"/>
    </source>
</evidence>
<evidence type="ECO:0000313" key="5">
    <source>
        <dbReference type="EMBL" id="PQQ08181.1"/>
    </source>
</evidence>
<dbReference type="GO" id="GO:0016705">
    <property type="term" value="F:oxidoreductase activity, acting on paired donors, with incorporation or reduction of molecular oxygen"/>
    <property type="evidence" value="ECO:0007669"/>
    <property type="project" value="InterPro"/>
</dbReference>
<keyword evidence="6" id="KW-1185">Reference proteome</keyword>
<keyword evidence="4" id="KW-1133">Transmembrane helix</keyword>
<dbReference type="AlphaFoldDB" id="A0A314YTJ8"/>
<protein>
    <submittedName>
        <fullName evidence="5">Cytochrome P450 71A1-like</fullName>
    </submittedName>
</protein>
<dbReference type="InterPro" id="IPR001128">
    <property type="entry name" value="Cyt_P450"/>
</dbReference>
<feature type="transmembrane region" description="Helical" evidence="4">
    <location>
        <begin position="20"/>
        <end position="39"/>
    </location>
</feature>